<dbReference type="AlphaFoldDB" id="A0A9Q0Q486"/>
<keyword evidence="2" id="KW-1185">Reference proteome</keyword>
<comment type="caution">
    <text evidence="1">The sequence shown here is derived from an EMBL/GenBank/DDBJ whole genome shotgun (WGS) entry which is preliminary data.</text>
</comment>
<evidence type="ECO:0000313" key="2">
    <source>
        <dbReference type="Proteomes" id="UP001151532"/>
    </source>
</evidence>
<proteinExistence type="predicted"/>
<reference evidence="1" key="1">
    <citation type="submission" date="2022-11" db="EMBL/GenBank/DDBJ databases">
        <authorList>
            <person name="Hyden B.L."/>
            <person name="Feng K."/>
            <person name="Yates T."/>
            <person name="Jawdy S."/>
            <person name="Smart L.B."/>
            <person name="Muchero W."/>
        </authorList>
    </citation>
    <scope>NUCLEOTIDE SEQUENCE</scope>
    <source>
        <tissue evidence="1">Shoot tip</tissue>
    </source>
</reference>
<evidence type="ECO:0000313" key="1">
    <source>
        <dbReference type="EMBL" id="KAJ6699486.1"/>
    </source>
</evidence>
<organism evidence="1 2">
    <name type="scientific">Salix purpurea</name>
    <name type="common">Purple osier willow</name>
    <dbReference type="NCBI Taxonomy" id="77065"/>
    <lineage>
        <taxon>Eukaryota</taxon>
        <taxon>Viridiplantae</taxon>
        <taxon>Streptophyta</taxon>
        <taxon>Embryophyta</taxon>
        <taxon>Tracheophyta</taxon>
        <taxon>Spermatophyta</taxon>
        <taxon>Magnoliopsida</taxon>
        <taxon>eudicotyledons</taxon>
        <taxon>Gunneridae</taxon>
        <taxon>Pentapetalae</taxon>
        <taxon>rosids</taxon>
        <taxon>fabids</taxon>
        <taxon>Malpighiales</taxon>
        <taxon>Salicaceae</taxon>
        <taxon>Saliceae</taxon>
        <taxon>Salix</taxon>
    </lineage>
</organism>
<dbReference type="Proteomes" id="UP001151532">
    <property type="component" value="Chromosome 6"/>
</dbReference>
<dbReference type="EMBL" id="JAPFFK010000017">
    <property type="protein sequence ID" value="KAJ6699486.1"/>
    <property type="molecule type" value="Genomic_DNA"/>
</dbReference>
<gene>
    <name evidence="1" type="ORF">OIU79_012695</name>
</gene>
<protein>
    <submittedName>
        <fullName evidence="1">Uncharacterized protein</fullName>
    </submittedName>
</protein>
<accession>A0A9Q0Q486</accession>
<reference evidence="1" key="2">
    <citation type="journal article" date="2023" name="Int. J. Mol. Sci.">
        <title>De Novo Assembly and Annotation of 11 Diverse Shrub Willow (Salix) Genomes Reveals Novel Gene Organization in Sex-Linked Regions.</title>
        <authorList>
            <person name="Hyden B."/>
            <person name="Feng K."/>
            <person name="Yates T.B."/>
            <person name="Jawdy S."/>
            <person name="Cereghino C."/>
            <person name="Smart L.B."/>
            <person name="Muchero W."/>
        </authorList>
    </citation>
    <scope>NUCLEOTIDE SEQUENCE</scope>
    <source>
        <tissue evidence="1">Shoot tip</tissue>
    </source>
</reference>
<sequence length="159" mass="18462">MKIEYSAITSILAKLGFEEGPLILWLYTVNSRQFDSIPGYDPNKNTTSINANILAKHDERSMQVHLQWKDVHALNFEALKVRRPAAESRDKPVYCIYELELQPPAIYFHSASGDVSLMGPSIHQPVSAAHHEGPINRPWHLQLMRRYPEKHIPRLPWWW</sequence>
<name>A0A9Q0Q486_SALPP</name>
<dbReference type="OrthoDB" id="10432708at2759"/>